<reference evidence="1 2" key="1">
    <citation type="journal article" date="2015" name="Antonie Van Leeuwenhoek">
        <title>Bosea vaviloviae sp. nov., a new species of slow-growing rhizobia isolated from nodules of the relict species Vavilovia formosa (Stev.) Fed.</title>
        <authorList>
            <person name="Safronova V.I."/>
            <person name="Kuznetsova I.G."/>
            <person name="Sazanova A.L."/>
            <person name="Kimeklis A.K."/>
            <person name="Belimov A.A."/>
            <person name="Andronov E.E."/>
            <person name="Pinaev A.G."/>
            <person name="Chizhevskaya E.P."/>
            <person name="Pukhaev A.R."/>
            <person name="Popov K.P."/>
            <person name="Willems A."/>
            <person name="Tikhonovich I.A."/>
        </authorList>
    </citation>
    <scope>NUCLEOTIDE SEQUENCE [LARGE SCALE GENOMIC DNA]</scope>
    <source>
        <strain evidence="1 2">Vaf18</strain>
    </source>
</reference>
<organism evidence="1 2">
    <name type="scientific">Bosea vaviloviae</name>
    <dbReference type="NCBI Taxonomy" id="1526658"/>
    <lineage>
        <taxon>Bacteria</taxon>
        <taxon>Pseudomonadati</taxon>
        <taxon>Pseudomonadota</taxon>
        <taxon>Alphaproteobacteria</taxon>
        <taxon>Hyphomicrobiales</taxon>
        <taxon>Boseaceae</taxon>
        <taxon>Bosea</taxon>
    </lineage>
</organism>
<dbReference type="EMBL" id="CP017147">
    <property type="protein sequence ID" value="AOO83223.1"/>
    <property type="molecule type" value="Genomic_DNA"/>
</dbReference>
<evidence type="ECO:0000313" key="2">
    <source>
        <dbReference type="Proteomes" id="UP000094969"/>
    </source>
</evidence>
<proteinExistence type="predicted"/>
<dbReference type="OrthoDB" id="280156at2"/>
<sequence length="160" mass="17233">MTTEATIELAIFADYFQFYIQDETANDDFGSLWTEEAVERLFAASAQSIGVGTARNMTVPVVVSLHAQEPPADFGEWDMVNEGSFTVRSGCVAIAGCTDYLPDAPRLSVPPGGYRVRVSYAGLDTVSEDGLEGDDFYRVQLWPAPTAPLAVVKARSSAAV</sequence>
<dbReference type="Gene3D" id="2.60.34.30">
    <property type="entry name" value="Competence, DNA-entry nuclease inhibitor, ComJ"/>
    <property type="match status" value="1"/>
</dbReference>
<dbReference type="KEGG" id="bvv:BHK69_24720"/>
<dbReference type="Proteomes" id="UP000094969">
    <property type="component" value="Chromosome"/>
</dbReference>
<name>A0A1D7U785_9HYPH</name>
<dbReference type="InterPro" id="IPR038691">
    <property type="entry name" value="ComJ_sf"/>
</dbReference>
<keyword evidence="2" id="KW-1185">Reference proteome</keyword>
<dbReference type="AlphaFoldDB" id="A0A1D7U785"/>
<protein>
    <submittedName>
        <fullName evidence="1">Uncharacterized protein</fullName>
    </submittedName>
</protein>
<evidence type="ECO:0000313" key="1">
    <source>
        <dbReference type="EMBL" id="AOO83223.1"/>
    </source>
</evidence>
<gene>
    <name evidence="1" type="ORF">BHK69_24720</name>
</gene>
<accession>A0A1D7U785</accession>
<dbReference type="RefSeq" id="WP_069692423.1">
    <property type="nucleotide sequence ID" value="NZ_CP017147.1"/>
</dbReference>